<accession>A0A3S2UMZ7</accession>
<keyword evidence="3" id="KW-1185">Reference proteome</keyword>
<dbReference type="EMBL" id="SACT01000008">
    <property type="protein sequence ID" value="RVT49474.1"/>
    <property type="molecule type" value="Genomic_DNA"/>
</dbReference>
<comment type="caution">
    <text evidence="2">The sequence shown here is derived from an EMBL/GenBank/DDBJ whole genome shotgun (WGS) entry which is preliminary data.</text>
</comment>
<evidence type="ECO:0000259" key="1">
    <source>
        <dbReference type="Pfam" id="PF08885"/>
    </source>
</evidence>
<protein>
    <submittedName>
        <fullName evidence="2">GSCFA family protein</fullName>
    </submittedName>
</protein>
<dbReference type="Proteomes" id="UP000288178">
    <property type="component" value="Unassembled WGS sequence"/>
</dbReference>
<organism evidence="2 3">
    <name type="scientific">Rubrivivax albus</name>
    <dbReference type="NCBI Taxonomy" id="2499835"/>
    <lineage>
        <taxon>Bacteria</taxon>
        <taxon>Pseudomonadati</taxon>
        <taxon>Pseudomonadota</taxon>
        <taxon>Betaproteobacteria</taxon>
        <taxon>Burkholderiales</taxon>
        <taxon>Sphaerotilaceae</taxon>
        <taxon>Rubrivivax</taxon>
    </lineage>
</organism>
<proteinExistence type="predicted"/>
<feature type="domain" description="GSCFA" evidence="1">
    <location>
        <begin position="42"/>
        <end position="310"/>
    </location>
</feature>
<gene>
    <name evidence="2" type="ORF">ENE75_20610</name>
</gene>
<dbReference type="Pfam" id="PF08885">
    <property type="entry name" value="GSCFA"/>
    <property type="match status" value="1"/>
</dbReference>
<dbReference type="InterPro" id="IPR014982">
    <property type="entry name" value="GSCFA"/>
</dbReference>
<dbReference type="RefSeq" id="WP_128200225.1">
    <property type="nucleotide sequence ID" value="NZ_SACT01000008.1"/>
</dbReference>
<evidence type="ECO:0000313" key="3">
    <source>
        <dbReference type="Proteomes" id="UP000288178"/>
    </source>
</evidence>
<reference evidence="2 3" key="1">
    <citation type="submission" date="2019-01" db="EMBL/GenBank/DDBJ databases">
        <authorList>
            <person name="Chen W.-M."/>
        </authorList>
    </citation>
    <scope>NUCLEOTIDE SEQUENCE [LARGE SCALE GENOMIC DNA]</scope>
    <source>
        <strain evidence="2 3">ICH-3</strain>
    </source>
</reference>
<name>A0A3S2UMZ7_9BURK</name>
<dbReference type="AlphaFoldDB" id="A0A3S2UMZ7"/>
<evidence type="ECO:0000313" key="2">
    <source>
        <dbReference type="EMBL" id="RVT49474.1"/>
    </source>
</evidence>
<dbReference type="OrthoDB" id="369216at2"/>
<sequence>MPHPYSSLPAEAFWRTAVAEPGLPGLRGLWRARWPLRPSDPVATLGSCFAQRIGRALRGQGWHWLDAEPAPRGLDEAQAEAHGYGLFSARVGNVYTAAQLRQWVEWALDERASPPTLWWRDDRVYDPFRPGIEPAGFASEREALVLRHATQKALARALRDAHWLVFTLGLVEGWQDQRDGVVLPLAPGVVAGSFDPERHVWRQWRHAEIAGDLLATLELLKRHNPALRLLLSVSPVPLTATCSGQHVLVASTAAKATLRAVAAELADTHPDIDYFPAYEVIASHPARARFFDTNLRTVTAEGVENVMRHFFAGLGDVPPTPARAAPTLAPATAPDTADAEAQCDEALLDAFRPKTR</sequence>